<evidence type="ECO:0000256" key="1">
    <source>
        <dbReference type="SAM" id="MobiDB-lite"/>
    </source>
</evidence>
<reference evidence="2 3" key="1">
    <citation type="submission" date="2019-01" db="EMBL/GenBank/DDBJ databases">
        <title>Novel species of Nocardioides.</title>
        <authorList>
            <person name="Liu Q."/>
            <person name="Xin Y.-H."/>
        </authorList>
    </citation>
    <scope>NUCLEOTIDE SEQUENCE [LARGE SCALE GENOMIC DNA]</scope>
    <source>
        <strain evidence="2 3">HLT3-15</strain>
    </source>
</reference>
<proteinExistence type="predicted"/>
<dbReference type="EMBL" id="SDWS01000002">
    <property type="protein sequence ID" value="RYB92800.1"/>
    <property type="molecule type" value="Genomic_DNA"/>
</dbReference>
<dbReference type="AlphaFoldDB" id="A0A4Q2RUJ0"/>
<evidence type="ECO:0000313" key="2">
    <source>
        <dbReference type="EMBL" id="RYB92800.1"/>
    </source>
</evidence>
<dbReference type="Gene3D" id="3.30.56.110">
    <property type="entry name" value="Protein of unknown function DUF2237"/>
    <property type="match status" value="1"/>
</dbReference>
<protein>
    <submittedName>
        <fullName evidence="2">DUF2237 family protein</fullName>
    </submittedName>
</protein>
<dbReference type="InterPro" id="IPR018714">
    <property type="entry name" value="DUF2237"/>
</dbReference>
<gene>
    <name evidence="2" type="ORF">EUA06_05940</name>
</gene>
<dbReference type="Pfam" id="PF09996">
    <property type="entry name" value="DUF2237"/>
    <property type="match status" value="1"/>
</dbReference>
<sequence length="76" mass="7934">MTGVYRDRTCTNGPQEVGLHANRAVMTEEPLAHRTSVGHDSLPAPSGTSTARTSPPTPPTVTSTDRSSGGFVAAQR</sequence>
<feature type="region of interest" description="Disordered" evidence="1">
    <location>
        <begin position="1"/>
        <end position="76"/>
    </location>
</feature>
<organism evidence="2 3">
    <name type="scientific">Nocardioides glacieisoli</name>
    <dbReference type="NCBI Taxonomy" id="1168730"/>
    <lineage>
        <taxon>Bacteria</taxon>
        <taxon>Bacillati</taxon>
        <taxon>Actinomycetota</taxon>
        <taxon>Actinomycetes</taxon>
        <taxon>Propionibacteriales</taxon>
        <taxon>Nocardioidaceae</taxon>
        <taxon>Nocardioides</taxon>
    </lineage>
</organism>
<accession>A0A4Q2RUJ0</accession>
<keyword evidence="3" id="KW-1185">Reference proteome</keyword>
<evidence type="ECO:0000313" key="3">
    <source>
        <dbReference type="Proteomes" id="UP000291838"/>
    </source>
</evidence>
<feature type="compositionally biased region" description="Low complexity" evidence="1">
    <location>
        <begin position="43"/>
        <end position="68"/>
    </location>
</feature>
<name>A0A4Q2RUJ0_9ACTN</name>
<comment type="caution">
    <text evidence="2">The sequence shown here is derived from an EMBL/GenBank/DDBJ whole genome shotgun (WGS) entry which is preliminary data.</text>
</comment>
<dbReference type="Proteomes" id="UP000291838">
    <property type="component" value="Unassembled WGS sequence"/>
</dbReference>